<protein>
    <recommendedName>
        <fullName evidence="3">FAS1 domain-containing protein</fullName>
    </recommendedName>
</protein>
<dbReference type="InterPro" id="IPR052806">
    <property type="entry name" value="Fasciclin-like_AGP"/>
</dbReference>
<comment type="similarity">
    <text evidence="1">Belongs to the fasciclin-like AGP family.</text>
</comment>
<sequence length="326" mass="35540">MADSPCSHCWRGPFYFAMSLTLAYLAVTTMKHSAPENPPPPPLHGLALNASAVLRRHGGFHITAALLQVSPDLFFSGNASTVFAIQDSAFSNLSIPPWEMRQLLLSHAAPSALPTAELLKKPPGFCFKTLAENKNLVITKNNPKTGPITINNVPISDPDIFLEGPFSVHGVLRPLNEIPAPACGFSDHRNVEWTGIIKLLSSNGYVSFAIGLNAVLDKIVRNYEKLSSVTVFAPPNSGLISSPSPFLDRIVRLHILPQRLNYMELIATKNSSLKTLIPSFDLKIEKFTQTLVIDGVEITRPDLFSSETFVVHGIPGILMVDSVPEI</sequence>
<feature type="domain" description="FAS1" evidence="3">
    <location>
        <begin position="47"/>
        <end position="179"/>
    </location>
</feature>
<keyword evidence="2" id="KW-0732">Signal</keyword>
<dbReference type="InterPro" id="IPR036378">
    <property type="entry name" value="FAS1_dom_sf"/>
</dbReference>
<dbReference type="PROSITE" id="PS50213">
    <property type="entry name" value="FAS1"/>
    <property type="match status" value="2"/>
</dbReference>
<evidence type="ECO:0000313" key="4">
    <source>
        <dbReference type="EMBL" id="EYU19536.1"/>
    </source>
</evidence>
<feature type="signal peptide" evidence="2">
    <location>
        <begin position="1"/>
        <end position="28"/>
    </location>
</feature>
<gene>
    <name evidence="4" type="ORF">MIMGU_mgv1a023232mg</name>
</gene>
<dbReference type="PANTHER" id="PTHR33985">
    <property type="entry name" value="OS02G0491300 PROTEIN-RELATED"/>
    <property type="match status" value="1"/>
</dbReference>
<dbReference type="PANTHER" id="PTHR33985:SF19">
    <property type="entry name" value="FASCICLIN-LIKE ARABINOGALACTAN PROTEIN 21"/>
    <property type="match status" value="1"/>
</dbReference>
<dbReference type="Pfam" id="PF02469">
    <property type="entry name" value="Fasciclin"/>
    <property type="match status" value="1"/>
</dbReference>
<accession>A0A022PUS7</accession>
<reference evidence="4 5" key="1">
    <citation type="journal article" date="2013" name="Proc. Natl. Acad. Sci. U.S.A.">
        <title>Fine-scale variation in meiotic recombination in Mimulus inferred from population shotgun sequencing.</title>
        <authorList>
            <person name="Hellsten U."/>
            <person name="Wright K.M."/>
            <person name="Jenkins J."/>
            <person name="Shu S."/>
            <person name="Yuan Y."/>
            <person name="Wessler S.R."/>
            <person name="Schmutz J."/>
            <person name="Willis J.H."/>
            <person name="Rokhsar D.S."/>
        </authorList>
    </citation>
    <scope>NUCLEOTIDE SEQUENCE [LARGE SCALE GENOMIC DNA]</scope>
    <source>
        <strain evidence="5">cv. DUN x IM62</strain>
    </source>
</reference>
<feature type="chain" id="PRO_5001503730" description="FAS1 domain-containing protein" evidence="2">
    <location>
        <begin position="29"/>
        <end position="326"/>
    </location>
</feature>
<evidence type="ECO:0000313" key="5">
    <source>
        <dbReference type="Proteomes" id="UP000030748"/>
    </source>
</evidence>
<dbReference type="AlphaFoldDB" id="A0A022PUS7"/>
<dbReference type="Gene3D" id="2.30.180.10">
    <property type="entry name" value="FAS1 domain"/>
    <property type="match status" value="2"/>
</dbReference>
<evidence type="ECO:0000259" key="3">
    <source>
        <dbReference type="PROSITE" id="PS50213"/>
    </source>
</evidence>
<dbReference type="InterPro" id="IPR000782">
    <property type="entry name" value="FAS1_domain"/>
</dbReference>
<keyword evidence="5" id="KW-1185">Reference proteome</keyword>
<name>A0A022PUS7_ERYGU</name>
<dbReference type="STRING" id="4155.A0A022PUS7"/>
<evidence type="ECO:0000256" key="1">
    <source>
        <dbReference type="ARBA" id="ARBA00007843"/>
    </source>
</evidence>
<evidence type="ECO:0000256" key="2">
    <source>
        <dbReference type="SAM" id="SignalP"/>
    </source>
</evidence>
<organism evidence="4 5">
    <name type="scientific">Erythranthe guttata</name>
    <name type="common">Yellow monkey flower</name>
    <name type="synonym">Mimulus guttatus</name>
    <dbReference type="NCBI Taxonomy" id="4155"/>
    <lineage>
        <taxon>Eukaryota</taxon>
        <taxon>Viridiplantae</taxon>
        <taxon>Streptophyta</taxon>
        <taxon>Embryophyta</taxon>
        <taxon>Tracheophyta</taxon>
        <taxon>Spermatophyta</taxon>
        <taxon>Magnoliopsida</taxon>
        <taxon>eudicotyledons</taxon>
        <taxon>Gunneridae</taxon>
        <taxon>Pentapetalae</taxon>
        <taxon>asterids</taxon>
        <taxon>lamiids</taxon>
        <taxon>Lamiales</taxon>
        <taxon>Phrymaceae</taxon>
        <taxon>Erythranthe</taxon>
    </lineage>
</organism>
<dbReference type="EMBL" id="KI632289">
    <property type="protein sequence ID" value="EYU19536.1"/>
    <property type="molecule type" value="Genomic_DNA"/>
</dbReference>
<proteinExistence type="inferred from homology"/>
<dbReference type="eggNOG" id="ENOG502QSMZ">
    <property type="taxonomic scope" value="Eukaryota"/>
</dbReference>
<dbReference type="Proteomes" id="UP000030748">
    <property type="component" value="Unassembled WGS sequence"/>
</dbReference>
<dbReference type="SMART" id="SM00554">
    <property type="entry name" value="FAS1"/>
    <property type="match status" value="2"/>
</dbReference>
<dbReference type="SUPFAM" id="SSF82153">
    <property type="entry name" value="FAS1 domain"/>
    <property type="match status" value="2"/>
</dbReference>
<feature type="domain" description="FAS1" evidence="3">
    <location>
        <begin position="193"/>
        <end position="318"/>
    </location>
</feature>